<proteinExistence type="predicted"/>
<reference evidence="3" key="1">
    <citation type="submission" date="2024-06" db="EMBL/GenBank/DDBJ databases">
        <title>Multi-omics analyses provide insights into the biosynthesis of the anticancer antibiotic pleurotin in Hohenbuehelia grisea.</title>
        <authorList>
            <person name="Weaver J.A."/>
            <person name="Alberti F."/>
        </authorList>
    </citation>
    <scope>NUCLEOTIDE SEQUENCE [LARGE SCALE GENOMIC DNA]</scope>
    <source>
        <strain evidence="3">T-177</strain>
    </source>
</reference>
<feature type="compositionally biased region" description="Basic residues" evidence="1">
    <location>
        <begin position="1"/>
        <end position="17"/>
    </location>
</feature>
<organism evidence="2 3">
    <name type="scientific">Hohenbuehelia grisea</name>
    <dbReference type="NCBI Taxonomy" id="104357"/>
    <lineage>
        <taxon>Eukaryota</taxon>
        <taxon>Fungi</taxon>
        <taxon>Dikarya</taxon>
        <taxon>Basidiomycota</taxon>
        <taxon>Agaricomycotina</taxon>
        <taxon>Agaricomycetes</taxon>
        <taxon>Agaricomycetidae</taxon>
        <taxon>Agaricales</taxon>
        <taxon>Pleurotineae</taxon>
        <taxon>Pleurotaceae</taxon>
        <taxon>Hohenbuehelia</taxon>
    </lineage>
</organism>
<dbReference type="Proteomes" id="UP001556367">
    <property type="component" value="Unassembled WGS sequence"/>
</dbReference>
<gene>
    <name evidence="2" type="ORF">HGRIS_003841</name>
</gene>
<name>A0ABR3JIE8_9AGAR</name>
<evidence type="ECO:0000313" key="3">
    <source>
        <dbReference type="Proteomes" id="UP001556367"/>
    </source>
</evidence>
<feature type="region of interest" description="Disordered" evidence="1">
    <location>
        <begin position="1"/>
        <end position="42"/>
    </location>
</feature>
<evidence type="ECO:0000313" key="2">
    <source>
        <dbReference type="EMBL" id="KAL0954910.1"/>
    </source>
</evidence>
<evidence type="ECO:0000256" key="1">
    <source>
        <dbReference type="SAM" id="MobiDB-lite"/>
    </source>
</evidence>
<sequence>MSLSSKLRKGSSRRSRHQPYDVSKIRPNGTSSESVSPRFPPIISTPVPEGSITLREVSLEKVQKQLPGFIPRNDLELLVLAATPDAVQIDKDDIYGSLDRHFATAYLEDSTFGAGLLDLGKELFGPWFDGSPEVVTGMKPHPRDKNPYIRVRPIPNSQYCIRVFPGCPYDRFFCIDLLLTSTGRPVKLPANYELWTLNPADPMFQDIPSSRLQPHERNCAEDDEKFVVHDGHRIVLKRPGQPDVRFTVPMRPHQVPAPVPPETIQLDFSRA</sequence>
<comment type="caution">
    <text evidence="2">The sequence shown here is derived from an EMBL/GenBank/DDBJ whole genome shotgun (WGS) entry which is preliminary data.</text>
</comment>
<keyword evidence="3" id="KW-1185">Reference proteome</keyword>
<protein>
    <submittedName>
        <fullName evidence="2">Uncharacterized protein</fullName>
    </submittedName>
</protein>
<dbReference type="EMBL" id="JASNQZ010000007">
    <property type="protein sequence ID" value="KAL0954910.1"/>
    <property type="molecule type" value="Genomic_DNA"/>
</dbReference>
<accession>A0ABR3JIE8</accession>